<evidence type="ECO:0000256" key="3">
    <source>
        <dbReference type="ARBA" id="ARBA00022833"/>
    </source>
</evidence>
<evidence type="ECO:0000256" key="2">
    <source>
        <dbReference type="ARBA" id="ARBA00022771"/>
    </source>
</evidence>
<evidence type="ECO:0000256" key="1">
    <source>
        <dbReference type="ARBA" id="ARBA00022723"/>
    </source>
</evidence>
<dbReference type="InterPro" id="IPR004330">
    <property type="entry name" value="FAR1_DNA_bnd_dom"/>
</dbReference>
<comment type="caution">
    <text evidence="7">The sequence shown here is derived from an EMBL/GenBank/DDBJ whole genome shotgun (WGS) entry which is preliminary data.</text>
</comment>
<accession>A0ABD3EBN7</accession>
<organism evidence="7 8">
    <name type="scientific">Castilleja foliolosa</name>
    <dbReference type="NCBI Taxonomy" id="1961234"/>
    <lineage>
        <taxon>Eukaryota</taxon>
        <taxon>Viridiplantae</taxon>
        <taxon>Streptophyta</taxon>
        <taxon>Embryophyta</taxon>
        <taxon>Tracheophyta</taxon>
        <taxon>Spermatophyta</taxon>
        <taxon>Magnoliopsida</taxon>
        <taxon>eudicotyledons</taxon>
        <taxon>Gunneridae</taxon>
        <taxon>Pentapetalae</taxon>
        <taxon>asterids</taxon>
        <taxon>lamiids</taxon>
        <taxon>Lamiales</taxon>
        <taxon>Orobanchaceae</taxon>
        <taxon>Pedicularideae</taxon>
        <taxon>Castillejinae</taxon>
        <taxon>Castilleja</taxon>
    </lineage>
</organism>
<dbReference type="PANTHER" id="PTHR47718">
    <property type="entry name" value="OS01G0519700 PROTEIN"/>
    <property type="match status" value="1"/>
</dbReference>
<dbReference type="SMART" id="SM00575">
    <property type="entry name" value="ZnF_PMZ"/>
    <property type="match status" value="1"/>
</dbReference>
<keyword evidence="2 4" id="KW-0863">Zinc-finger</keyword>
<evidence type="ECO:0000313" key="8">
    <source>
        <dbReference type="Proteomes" id="UP001632038"/>
    </source>
</evidence>
<evidence type="ECO:0000259" key="6">
    <source>
        <dbReference type="PROSITE" id="PS50966"/>
    </source>
</evidence>
<dbReference type="AlphaFoldDB" id="A0ABD3EBN7"/>
<feature type="region of interest" description="Disordered" evidence="5">
    <location>
        <begin position="1"/>
        <end position="26"/>
    </location>
</feature>
<dbReference type="Pfam" id="PF10551">
    <property type="entry name" value="MULE"/>
    <property type="match status" value="1"/>
</dbReference>
<keyword evidence="3" id="KW-0862">Zinc</keyword>
<proteinExistence type="predicted"/>
<name>A0ABD3EBN7_9LAMI</name>
<dbReference type="PROSITE" id="PS50966">
    <property type="entry name" value="ZF_SWIM"/>
    <property type="match status" value="1"/>
</dbReference>
<dbReference type="Proteomes" id="UP001632038">
    <property type="component" value="Unassembled WGS sequence"/>
</dbReference>
<protein>
    <recommendedName>
        <fullName evidence="6">SWIM-type domain-containing protein</fullName>
    </recommendedName>
</protein>
<dbReference type="InterPro" id="IPR006564">
    <property type="entry name" value="Znf_PMZ"/>
</dbReference>
<keyword evidence="8" id="KW-1185">Reference proteome</keyword>
<evidence type="ECO:0000313" key="7">
    <source>
        <dbReference type="EMBL" id="KAL3651853.1"/>
    </source>
</evidence>
<feature type="domain" description="SWIM-type" evidence="6">
    <location>
        <begin position="523"/>
        <end position="555"/>
    </location>
</feature>
<evidence type="ECO:0000256" key="4">
    <source>
        <dbReference type="PROSITE-ProRule" id="PRU00325"/>
    </source>
</evidence>
<dbReference type="InterPro" id="IPR007527">
    <property type="entry name" value="Znf_SWIM"/>
</dbReference>
<dbReference type="EMBL" id="JAVIJP010000006">
    <property type="protein sequence ID" value="KAL3651853.1"/>
    <property type="molecule type" value="Genomic_DNA"/>
</dbReference>
<dbReference type="Pfam" id="PF03101">
    <property type="entry name" value="FAR1"/>
    <property type="match status" value="1"/>
</dbReference>
<dbReference type="InterPro" id="IPR018289">
    <property type="entry name" value="MULE_transposase_dom"/>
</dbReference>
<reference evidence="8" key="1">
    <citation type="journal article" date="2024" name="IScience">
        <title>Strigolactones Initiate the Formation of Haustorium-like Structures in Castilleja.</title>
        <authorList>
            <person name="Buerger M."/>
            <person name="Peterson D."/>
            <person name="Chory J."/>
        </authorList>
    </citation>
    <scope>NUCLEOTIDE SEQUENCE [LARGE SCALE GENOMIC DNA]</scope>
</reference>
<keyword evidence="1" id="KW-0479">Metal-binding</keyword>
<dbReference type="PANTHER" id="PTHR47718:SF17">
    <property type="entry name" value="PROTEIN FAR1-RELATED SEQUENCE 5-LIKE"/>
    <property type="match status" value="1"/>
</dbReference>
<dbReference type="Pfam" id="PF04434">
    <property type="entry name" value="SWIM"/>
    <property type="match status" value="1"/>
</dbReference>
<dbReference type="GO" id="GO:0008270">
    <property type="term" value="F:zinc ion binding"/>
    <property type="evidence" value="ECO:0007669"/>
    <property type="project" value="UniProtKB-KW"/>
</dbReference>
<gene>
    <name evidence="7" type="ORF">CASFOL_004855</name>
</gene>
<sequence length="654" mass="75256">MEIEDKADNDNGGEEDSFRNSNDGEGDINHIIDISGSLMGLKRKNIQDFYELYCEHAREVGFGVRKTTSRSNDAGVIIEKYFVCSCEGTKRPSTSSHSVEKKEKKGNITRTGCKASLRVKMNSDGDYEVVSHNTLHNHTFWKDSSRAHHSERLITADDVIYSGAIPINSVQDVEGEHFACLSRLKTSALEGGDAQALVDTLCQQSTEDRDFFFRVKFDDAGKLSNVFWRDSMMKEDYRIYGDAVVFDTSYRAKYNLICAQFIGVNNHWKNVMFGCAFILDEKTESFEWVLDVFKKSMEDQSPVTLFTDHEIAIENAVEKVFPGKKHRLCRWNLYQDAVARFGKLKGDKCFSDTFNKCLTGCTTETEFESDWNTLISKTGLEDHSWFKRLYNSREKWCTGDFFSTGVSSSQRTERANIAIRFNAKQTTGLNEFYASFKETIKRWRSNEVKDEFKCSKATPTSVLQLRGILKHASEVYTLTIFRDFEEEFLNSISTSCKMLHSDNDITFYSVTHDDGVTSHDVTFSVVDTKISCSCKRFEECGLLCRHCLRVFHMHSVSRIPDCYVKSRWTKYAKRILWEKKSDREIDTSDDCVPWRHDVMRRYYNLILLAEENKETRRIIEDGYKRDSASVDSVMGVSSSTVVLDSERSIKQRTK</sequence>
<evidence type="ECO:0000256" key="5">
    <source>
        <dbReference type="SAM" id="MobiDB-lite"/>
    </source>
</evidence>